<dbReference type="GO" id="GO:0016740">
    <property type="term" value="F:transferase activity"/>
    <property type="evidence" value="ECO:0007669"/>
    <property type="project" value="UniProtKB-KW"/>
</dbReference>
<accession>A0A2J6WLZ6</accession>
<dbReference type="InterPro" id="IPR036568">
    <property type="entry name" value="GGCT-like_sf"/>
</dbReference>
<dbReference type="Pfam" id="PF06094">
    <property type="entry name" value="GGACT"/>
    <property type="match status" value="1"/>
</dbReference>
<dbReference type="EMBL" id="PNIN01000041">
    <property type="protein sequence ID" value="PMP71422.1"/>
    <property type="molecule type" value="Genomic_DNA"/>
</dbReference>
<reference evidence="5 6" key="1">
    <citation type="submission" date="2018-01" db="EMBL/GenBank/DDBJ databases">
        <title>Metagenomic assembled genomes from two thermal pools in the Uzon Caldera, Kamchatka, Russia.</title>
        <authorList>
            <person name="Wilkins L."/>
            <person name="Ettinger C."/>
        </authorList>
    </citation>
    <scope>NUCLEOTIDE SEQUENCE [LARGE SCALE GENOMIC DNA]</scope>
    <source>
        <strain evidence="5">ZAV-05</strain>
    </source>
</reference>
<name>A0A2J6WLZ6_9BACT</name>
<feature type="domain" description="Gamma-glutamylcyclotransferase AIG2-like" evidence="4">
    <location>
        <begin position="15"/>
        <end position="125"/>
    </location>
</feature>
<organism evidence="5 6">
    <name type="scientific">Calditerrivibrio nitroreducens</name>
    <dbReference type="NCBI Taxonomy" id="477976"/>
    <lineage>
        <taxon>Bacteria</taxon>
        <taxon>Pseudomonadati</taxon>
        <taxon>Deferribacterota</taxon>
        <taxon>Deferribacteres</taxon>
        <taxon>Deferribacterales</taxon>
        <taxon>Calditerrivibrionaceae</taxon>
    </lineage>
</organism>
<dbReference type="InterPro" id="IPR013024">
    <property type="entry name" value="GGCT-like"/>
</dbReference>
<gene>
    <name evidence="5" type="ORF">C0187_04030</name>
</gene>
<keyword evidence="5" id="KW-0808">Transferase</keyword>
<evidence type="ECO:0000313" key="6">
    <source>
        <dbReference type="Proteomes" id="UP000242881"/>
    </source>
</evidence>
<dbReference type="InterPro" id="IPR009288">
    <property type="entry name" value="AIG2-like_dom"/>
</dbReference>
<evidence type="ECO:0000313" key="5">
    <source>
        <dbReference type="EMBL" id="PMP71422.1"/>
    </source>
</evidence>
<comment type="caution">
    <text evidence="5">The sequence shown here is derived from an EMBL/GenBank/DDBJ whole genome shotgun (WGS) entry which is preliminary data.</text>
</comment>
<dbReference type="GO" id="GO:0061929">
    <property type="term" value="F:gamma-glutamylaminecyclotransferase activity"/>
    <property type="evidence" value="ECO:0007669"/>
    <property type="project" value="InterPro"/>
</dbReference>
<dbReference type="PANTHER" id="PTHR12510">
    <property type="entry name" value="TROPONIN C-AKIN-1 PROTEIN"/>
    <property type="match status" value="1"/>
</dbReference>
<sequence>MKGALDTVEETKEKIFVYGTLKKGKQFNYLLSKAKFIGDAETVERYSLYFDGIPYLVKSDEVSYVKGEVYDIDSEMLKMIDAFEDHPNYYVREKIKVKLTGGDILSVWAYFFPEKRGKLIETGEY</sequence>
<dbReference type="Proteomes" id="UP000242881">
    <property type="component" value="Unassembled WGS sequence"/>
</dbReference>
<proteinExistence type="inferred from homology"/>
<dbReference type="Gene3D" id="3.10.490.10">
    <property type="entry name" value="Gamma-glutamyl cyclotransferase-like"/>
    <property type="match status" value="1"/>
</dbReference>
<evidence type="ECO:0000256" key="2">
    <source>
        <dbReference type="PIRSR" id="PIRSR639126-1"/>
    </source>
</evidence>
<dbReference type="AlphaFoldDB" id="A0A2J6WLZ6"/>
<evidence type="ECO:0000256" key="1">
    <source>
        <dbReference type="ARBA" id="ARBA00008861"/>
    </source>
</evidence>
<dbReference type="PANTHER" id="PTHR12510:SF4">
    <property type="entry name" value="GAMMA-GLUTAMYLAMINECYCLOTRANSFERASE"/>
    <property type="match status" value="1"/>
</dbReference>
<dbReference type="InterPro" id="IPR039126">
    <property type="entry name" value="GGACT"/>
</dbReference>
<evidence type="ECO:0000256" key="3">
    <source>
        <dbReference type="RuleBase" id="RU367036"/>
    </source>
</evidence>
<evidence type="ECO:0000259" key="4">
    <source>
        <dbReference type="Pfam" id="PF06094"/>
    </source>
</evidence>
<feature type="active site" description="Proton acceptor" evidence="2">
    <location>
        <position position="84"/>
    </location>
</feature>
<dbReference type="GO" id="GO:0005829">
    <property type="term" value="C:cytosol"/>
    <property type="evidence" value="ECO:0007669"/>
    <property type="project" value="TreeGrafter"/>
</dbReference>
<protein>
    <recommendedName>
        <fullName evidence="3">Gamma-glutamylcyclotransferase family protein</fullName>
    </recommendedName>
</protein>
<dbReference type="SUPFAM" id="SSF110857">
    <property type="entry name" value="Gamma-glutamyl cyclotransferase-like"/>
    <property type="match status" value="1"/>
</dbReference>
<dbReference type="CDD" id="cd06661">
    <property type="entry name" value="GGCT_like"/>
    <property type="match status" value="1"/>
</dbReference>
<comment type="similarity">
    <text evidence="1 3">Belongs to the gamma-glutamylcyclotransferase family.</text>
</comment>